<proteinExistence type="predicted"/>
<reference evidence="1" key="1">
    <citation type="submission" date="2019-02" db="EMBL/GenBank/DDBJ databases">
        <authorList>
            <person name="Gruber-Vodicka R. H."/>
            <person name="Seah K. B. B."/>
        </authorList>
    </citation>
    <scope>NUCLEOTIDE SEQUENCE</scope>
    <source>
        <strain evidence="1">BECK_DK161</strain>
    </source>
</reference>
<dbReference type="AlphaFoldDB" id="A0A450T4S8"/>
<dbReference type="EMBL" id="CAADEY010000089">
    <property type="protein sequence ID" value="VFJ61449.1"/>
    <property type="molecule type" value="Genomic_DNA"/>
</dbReference>
<name>A0A450T4S8_9GAMM</name>
<gene>
    <name evidence="1" type="ORF">BECKDK2373C_GA0170839_10897</name>
</gene>
<organism evidence="1">
    <name type="scientific">Candidatus Kentrum sp. DK</name>
    <dbReference type="NCBI Taxonomy" id="2126562"/>
    <lineage>
        <taxon>Bacteria</taxon>
        <taxon>Pseudomonadati</taxon>
        <taxon>Pseudomonadota</taxon>
        <taxon>Gammaproteobacteria</taxon>
        <taxon>Candidatus Kentrum</taxon>
    </lineage>
</organism>
<protein>
    <submittedName>
        <fullName evidence="1">Uncharacterized protein</fullName>
    </submittedName>
</protein>
<accession>A0A450T4S8</accession>
<evidence type="ECO:0000313" key="1">
    <source>
        <dbReference type="EMBL" id="VFJ61449.1"/>
    </source>
</evidence>
<sequence>MIDTVGRAGYRFPDFITVVKNTIHHHLTLYHHSRFCPEARALRDAIPGKTIRIYEEKPL</sequence>